<keyword evidence="3" id="KW-1185">Reference proteome</keyword>
<dbReference type="Proteomes" id="UP000240259">
    <property type="component" value="Unassembled WGS sequence"/>
</dbReference>
<comment type="caution">
    <text evidence="2">The sequence shown here is derived from an EMBL/GenBank/DDBJ whole genome shotgun (WGS) entry which is preliminary data.</text>
</comment>
<feature type="transmembrane region" description="Helical" evidence="1">
    <location>
        <begin position="12"/>
        <end position="32"/>
    </location>
</feature>
<dbReference type="AlphaFoldDB" id="A0A2T4IMD7"/>
<name>A0A2T4IMD7_9HYPH</name>
<evidence type="ECO:0000256" key="1">
    <source>
        <dbReference type="SAM" id="Phobius"/>
    </source>
</evidence>
<dbReference type="InterPro" id="IPR018729">
    <property type="entry name" value="DUF2269_transmembrane"/>
</dbReference>
<reference evidence="2 3" key="1">
    <citation type="submission" date="2018-03" db="EMBL/GenBank/DDBJ databases">
        <title>Genome sequence of the symbiotic type strain Mesorhizobium helmanticense CSLC115NT isolated from Lotus corniculatus nodules.</title>
        <authorList>
            <person name="Sannazzaro A.I."/>
            <person name="Torres Tejerizo G.A."/>
            <person name="Dip D."/>
            <person name="Caballero M."/>
            <person name="Pistorio M."/>
            <person name="Estrella M.J."/>
        </authorList>
    </citation>
    <scope>NUCLEOTIDE SEQUENCE [LARGE SCALE GENOMIC DNA]</scope>
    <source>
        <strain evidence="2 3">CSLC115N</strain>
    </source>
</reference>
<keyword evidence="1" id="KW-0472">Membrane</keyword>
<proteinExistence type="predicted"/>
<feature type="transmembrane region" description="Helical" evidence="1">
    <location>
        <begin position="53"/>
        <end position="75"/>
    </location>
</feature>
<feature type="transmembrane region" description="Helical" evidence="1">
    <location>
        <begin position="156"/>
        <end position="174"/>
    </location>
</feature>
<gene>
    <name evidence="2" type="ORF">C9427_29925</name>
</gene>
<dbReference type="Pfam" id="PF10027">
    <property type="entry name" value="DUF2269"/>
    <property type="match status" value="1"/>
</dbReference>
<organism evidence="2 3">
    <name type="scientific">Mesorhizobium helmanticense</name>
    <dbReference type="NCBI Taxonomy" id="1776423"/>
    <lineage>
        <taxon>Bacteria</taxon>
        <taxon>Pseudomonadati</taxon>
        <taxon>Pseudomonadota</taxon>
        <taxon>Alphaproteobacteria</taxon>
        <taxon>Hyphomicrobiales</taxon>
        <taxon>Phyllobacteriaceae</taxon>
        <taxon>Mesorhizobium</taxon>
    </lineage>
</organism>
<keyword evidence="1" id="KW-1133">Transmembrane helix</keyword>
<dbReference type="RefSeq" id="WP_107652692.1">
    <property type="nucleotide sequence ID" value="NZ_PZJX01000058.1"/>
</dbReference>
<keyword evidence="1" id="KW-0812">Transmembrane</keyword>
<evidence type="ECO:0000313" key="2">
    <source>
        <dbReference type="EMBL" id="PTE06775.1"/>
    </source>
</evidence>
<dbReference type="OrthoDB" id="8095744at2"/>
<protein>
    <recommendedName>
        <fullName evidence="4">DUF2269 domain-containing protein</fullName>
    </recommendedName>
</protein>
<evidence type="ECO:0008006" key="4">
    <source>
        <dbReference type="Google" id="ProtNLM"/>
    </source>
</evidence>
<accession>A0A2T4IMD7</accession>
<dbReference type="EMBL" id="PZJX01000058">
    <property type="protein sequence ID" value="PTE06775.1"/>
    <property type="molecule type" value="Genomic_DNA"/>
</dbReference>
<sequence length="183" mass="19504">MDWYSIVKFLHITSAVLWVGGGFVLFLLGVLAERAGNIEEKLQAMRASGQLGGRFFAPMSMLTLIFGLIMCGFWVGFSELWIIIGLVGYATTFSIGMFIFKPTGERMGAMIAKEGVTPAVLAIGQRMMSAARFDYAVMLVIVADMVLKPTAHDLGILAGMALVVVLGAGLAFGGSRTMVPSAA</sequence>
<evidence type="ECO:0000313" key="3">
    <source>
        <dbReference type="Proteomes" id="UP000240259"/>
    </source>
</evidence>
<feature type="transmembrane region" description="Helical" evidence="1">
    <location>
        <begin position="81"/>
        <end position="100"/>
    </location>
</feature>